<dbReference type="EMBL" id="QZXA01000002">
    <property type="protein sequence ID" value="RJT36951.1"/>
    <property type="molecule type" value="Genomic_DNA"/>
</dbReference>
<sequence length="107" mass="11922">MAGILQIVRKPASIVTEIRNMILRLPRPPREIAVPLETLAHTLAARESVYVDCSHSMCCRSAKLDIQALTGRLEPGHRSMHQDLVGLFVCSHCKAAGRDRRPVFLHS</sequence>
<dbReference type="Proteomes" id="UP000275530">
    <property type="component" value="Unassembled WGS sequence"/>
</dbReference>
<keyword evidence="2" id="KW-1185">Reference proteome</keyword>
<dbReference type="RefSeq" id="WP_038647289.1">
    <property type="nucleotide sequence ID" value="NZ_QZXA01000002.1"/>
</dbReference>
<proteinExistence type="predicted"/>
<accession>A0A6M7TJ51</accession>
<evidence type="ECO:0000313" key="2">
    <source>
        <dbReference type="Proteomes" id="UP000275530"/>
    </source>
</evidence>
<reference evidence="1 2" key="1">
    <citation type="submission" date="2018-09" db="EMBL/GenBank/DDBJ databases">
        <title>Mesorhizobium carmichaelinearum sp. nov. isolated from Carmichaelinea spp. root nodules in New Zealand.</title>
        <authorList>
            <person name="De Meyer S.E."/>
        </authorList>
    </citation>
    <scope>NUCLEOTIDE SEQUENCE [LARGE SCALE GENOMIC DNA]</scope>
    <source>
        <strain evidence="1 2">LMG 28313</strain>
    </source>
</reference>
<gene>
    <name evidence="1" type="ORF">D3242_06420</name>
</gene>
<comment type="caution">
    <text evidence="1">The sequence shown here is derived from an EMBL/GenBank/DDBJ whole genome shotgun (WGS) entry which is preliminary data.</text>
</comment>
<organism evidence="1 2">
    <name type="scientific">Mesorhizobium jarvisii</name>
    <dbReference type="NCBI Taxonomy" id="1777867"/>
    <lineage>
        <taxon>Bacteria</taxon>
        <taxon>Pseudomonadati</taxon>
        <taxon>Pseudomonadota</taxon>
        <taxon>Alphaproteobacteria</taxon>
        <taxon>Hyphomicrobiales</taxon>
        <taxon>Phyllobacteriaceae</taxon>
        <taxon>Mesorhizobium</taxon>
    </lineage>
</organism>
<protein>
    <submittedName>
        <fullName evidence="1">Uncharacterized protein</fullName>
    </submittedName>
</protein>
<dbReference type="AlphaFoldDB" id="A0A6M7TJ51"/>
<evidence type="ECO:0000313" key="1">
    <source>
        <dbReference type="EMBL" id="RJT36951.1"/>
    </source>
</evidence>
<name>A0A6M7TJ51_9HYPH</name>